<evidence type="ECO:0000313" key="2">
    <source>
        <dbReference type="EMBL" id="CAE6693183.1"/>
    </source>
</evidence>
<evidence type="ECO:0008006" key="4">
    <source>
        <dbReference type="Google" id="ProtNLM"/>
    </source>
</evidence>
<feature type="chain" id="PRO_5046376212" description="Lipoprotein" evidence="1">
    <location>
        <begin position="25"/>
        <end position="244"/>
    </location>
</feature>
<feature type="signal peptide" evidence="1">
    <location>
        <begin position="1"/>
        <end position="24"/>
    </location>
</feature>
<protein>
    <recommendedName>
        <fullName evidence="4">Lipoprotein</fullName>
    </recommendedName>
</protein>
<accession>A0ABM8QEZ6</accession>
<dbReference type="RefSeq" id="WP_213040224.1">
    <property type="nucleotide sequence ID" value="NZ_CAJNBJ010000001.1"/>
</dbReference>
<evidence type="ECO:0000313" key="3">
    <source>
        <dbReference type="Proteomes" id="UP000675880"/>
    </source>
</evidence>
<organism evidence="2 3">
    <name type="scientific">Nitrospira defluvii</name>
    <dbReference type="NCBI Taxonomy" id="330214"/>
    <lineage>
        <taxon>Bacteria</taxon>
        <taxon>Pseudomonadati</taxon>
        <taxon>Nitrospirota</taxon>
        <taxon>Nitrospiria</taxon>
        <taxon>Nitrospirales</taxon>
        <taxon>Nitrospiraceae</taxon>
        <taxon>Nitrospira</taxon>
    </lineage>
</organism>
<sequence>MSARVFRCLPALLTALLIVGCSGTKVTTKISAQAGKYPVRTIVLIPFDTIATPQIVDAGGPAFSVPSGARRSDMAASGSLATDQYVRRTQVVPPAAGEKITELLWAKLKAKPGLRVLSPNDARSAARDLSGGAAAEAPPAHKIAQRLGADAALIGKVLVYQERVGSRLGADPPAAVGFEVKLVAPDGMVLWEGNYYEKQRPMTEDFIGFIQRSGGFVTADELAAYGASELAEVFPYGGAAGGTP</sequence>
<reference evidence="2 3" key="1">
    <citation type="submission" date="2021-02" db="EMBL/GenBank/DDBJ databases">
        <authorList>
            <person name="Han P."/>
        </authorList>
    </citation>
    <scope>NUCLEOTIDE SEQUENCE [LARGE SCALE GENOMIC DNA]</scope>
    <source>
        <strain evidence="2">Candidatus Nitrospira sp. ZN2</strain>
    </source>
</reference>
<evidence type="ECO:0000256" key="1">
    <source>
        <dbReference type="SAM" id="SignalP"/>
    </source>
</evidence>
<keyword evidence="3" id="KW-1185">Reference proteome</keyword>
<dbReference type="Gene3D" id="3.40.50.10610">
    <property type="entry name" value="ABC-type transport auxiliary lipoprotein component"/>
    <property type="match status" value="1"/>
</dbReference>
<keyword evidence="1" id="KW-0732">Signal</keyword>
<proteinExistence type="predicted"/>
<dbReference type="PROSITE" id="PS51257">
    <property type="entry name" value="PROKAR_LIPOPROTEIN"/>
    <property type="match status" value="1"/>
</dbReference>
<dbReference type="Proteomes" id="UP000675880">
    <property type="component" value="Unassembled WGS sequence"/>
</dbReference>
<gene>
    <name evidence="2" type="ORF">NSPZN2_10324</name>
</gene>
<name>A0ABM8QEZ6_9BACT</name>
<comment type="caution">
    <text evidence="2">The sequence shown here is derived from an EMBL/GenBank/DDBJ whole genome shotgun (WGS) entry which is preliminary data.</text>
</comment>
<dbReference type="EMBL" id="CAJNBJ010000001">
    <property type="protein sequence ID" value="CAE6693183.1"/>
    <property type="molecule type" value="Genomic_DNA"/>
</dbReference>